<feature type="compositionally biased region" description="Polar residues" evidence="9">
    <location>
        <begin position="193"/>
        <end position="204"/>
    </location>
</feature>
<evidence type="ECO:0000256" key="1">
    <source>
        <dbReference type="ARBA" id="ARBA00004123"/>
    </source>
</evidence>
<accession>A0A1X7TLY7</accession>
<dbReference type="Gene3D" id="1.25.40.20">
    <property type="entry name" value="Ankyrin repeat-containing domain"/>
    <property type="match status" value="1"/>
</dbReference>
<dbReference type="EnsemblMetazoa" id="Aqu2.1.15844_001">
    <property type="protein sequence ID" value="Aqu2.1.15844_001"/>
    <property type="gene ID" value="Aqu2.1.15844"/>
</dbReference>
<dbReference type="EnsemblMetazoa" id="XM_011408947.2">
    <property type="protein sequence ID" value="XP_011407249.2"/>
    <property type="gene ID" value="LOC105314655"/>
</dbReference>
<reference evidence="11" key="2">
    <citation type="submission" date="2017-05" db="UniProtKB">
        <authorList>
            <consortium name="EnsemblMetazoa"/>
        </authorList>
    </citation>
    <scope>IDENTIFICATION</scope>
</reference>
<feature type="compositionally biased region" description="Basic and acidic residues" evidence="9">
    <location>
        <begin position="206"/>
        <end position="224"/>
    </location>
</feature>
<dbReference type="Pfam" id="PF12796">
    <property type="entry name" value="Ank_2"/>
    <property type="match status" value="1"/>
</dbReference>
<dbReference type="InterPro" id="IPR036028">
    <property type="entry name" value="SH3-like_dom_sf"/>
</dbReference>
<evidence type="ECO:0000256" key="2">
    <source>
        <dbReference type="ARBA" id="ARBA00022443"/>
    </source>
</evidence>
<dbReference type="Proteomes" id="UP000007879">
    <property type="component" value="Unassembled WGS sequence"/>
</dbReference>
<sequence>MEDSEVSIRIELKSGRRFPLVVAFSHSATCSDILDTIKSCLFEIDMTSYGSQWILMECWHGINKRLNGRDNFQNVMNSWADSTSVAFVAREKRHQKKQEKRKRRLSQKQALPSGKSIQREIKETRREVDRLNLLLLKRDRLSSDPIRDTIQMMSALSDKVDGLRSKKEQLAREVFNMNHEAARLTEQLTFLRRSSQTASDSLTQAKEAREERRRKTEKETREGLEELNEAISATQLELERRQFMSELQDNKIYILQEEISSLQSSLSQREKEKDKMKQWVGNGTVKEVFAPPGIPQSIPGEIKREREGGDSFKRRFVLLNKKTKQQVEEEARAFREAAMKPQDVDSPMSPQADFPFSLSQKRRMSKDEKKEKKGILVRNAKEKDEKKASGRVYFDATALLLNAAGEGDMELIKQCIRKLGGCQVFSSKGATCLHNAVCSGNLSIMEYFIELGCDVNAQDCEGWTPLHCAAGFTHLPAMHLLLQNGASLYLQTSDEQYPIDLVREASECDNDDIDALNCYQYLRDCWQGLGKIKERKVYALFSYVATSNEELSFMSGEEMIVMHREEDLGWWIVENGQGMKGFVPSTFFGLYPRRQIVL</sequence>
<name>A0A1X7TLY7_AMPQE</name>
<feature type="region of interest" description="Disordered" evidence="9">
    <location>
        <begin position="193"/>
        <end position="225"/>
    </location>
</feature>
<dbReference type="InterPro" id="IPR001452">
    <property type="entry name" value="SH3_domain"/>
</dbReference>
<feature type="domain" description="SH3" evidence="10">
    <location>
        <begin position="532"/>
        <end position="593"/>
    </location>
</feature>
<dbReference type="SUPFAM" id="SSF50044">
    <property type="entry name" value="SH3-domain"/>
    <property type="match status" value="1"/>
</dbReference>
<comment type="subcellular location">
    <subcellularLocation>
        <location evidence="1">Nucleus</location>
    </subcellularLocation>
</comment>
<dbReference type="SMART" id="SM00326">
    <property type="entry name" value="SH3"/>
    <property type="match status" value="1"/>
</dbReference>
<dbReference type="Pfam" id="PF00018">
    <property type="entry name" value="SH3_1"/>
    <property type="match status" value="1"/>
</dbReference>
<evidence type="ECO:0000256" key="7">
    <source>
        <dbReference type="PROSITE-ProRule" id="PRU00023"/>
    </source>
</evidence>
<organism evidence="11">
    <name type="scientific">Amphimedon queenslandica</name>
    <name type="common">Sponge</name>
    <dbReference type="NCBI Taxonomy" id="400682"/>
    <lineage>
        <taxon>Eukaryota</taxon>
        <taxon>Metazoa</taxon>
        <taxon>Porifera</taxon>
        <taxon>Demospongiae</taxon>
        <taxon>Heteroscleromorpha</taxon>
        <taxon>Haplosclerida</taxon>
        <taxon>Niphatidae</taxon>
        <taxon>Amphimedon</taxon>
    </lineage>
</organism>
<evidence type="ECO:0000256" key="9">
    <source>
        <dbReference type="SAM" id="MobiDB-lite"/>
    </source>
</evidence>
<keyword evidence="4" id="KW-0677">Repeat</keyword>
<protein>
    <recommendedName>
        <fullName evidence="10">SH3 domain-containing protein</fullName>
    </recommendedName>
</protein>
<evidence type="ECO:0000313" key="12">
    <source>
        <dbReference type="Proteomes" id="UP000007879"/>
    </source>
</evidence>
<feature type="repeat" description="ANK" evidence="7">
    <location>
        <begin position="461"/>
        <end position="493"/>
    </location>
</feature>
<dbReference type="GO" id="GO:0005634">
    <property type="term" value="C:nucleus"/>
    <property type="evidence" value="ECO:0007669"/>
    <property type="project" value="UniProtKB-SubCell"/>
</dbReference>
<dbReference type="SMART" id="SM00248">
    <property type="entry name" value="ANK"/>
    <property type="match status" value="3"/>
</dbReference>
<dbReference type="PROSITE" id="PS50297">
    <property type="entry name" value="ANK_REP_REGION"/>
    <property type="match status" value="2"/>
</dbReference>
<evidence type="ECO:0000313" key="11">
    <source>
        <dbReference type="EnsemblMetazoa" id="Aqu2.1.15844_001"/>
    </source>
</evidence>
<dbReference type="GO" id="GO:0042981">
    <property type="term" value="P:regulation of apoptotic process"/>
    <property type="evidence" value="ECO:0007669"/>
    <property type="project" value="InterPro"/>
</dbReference>
<dbReference type="PANTHER" id="PTHR24131:SF10">
    <property type="entry name" value="ANKYRIN-REPEAT, SH3-DOMAIN, AND PROLINE-RICH-REGION CONTAINING PROTEIN, ISOFORM B"/>
    <property type="match status" value="1"/>
</dbReference>
<keyword evidence="2 8" id="KW-0728">SH3 domain</keyword>
<feature type="compositionally biased region" description="Basic residues" evidence="9">
    <location>
        <begin position="93"/>
        <end position="106"/>
    </location>
</feature>
<dbReference type="OrthoDB" id="10038642at2759"/>
<gene>
    <name evidence="11" type="primary">105314655</name>
</gene>
<feature type="repeat" description="ANK" evidence="7">
    <location>
        <begin position="428"/>
        <end position="460"/>
    </location>
</feature>
<dbReference type="InterPro" id="IPR036770">
    <property type="entry name" value="Ankyrin_rpt-contain_sf"/>
</dbReference>
<keyword evidence="3" id="KW-0053">Apoptosis</keyword>
<dbReference type="CDD" id="cd00174">
    <property type="entry name" value="SH3"/>
    <property type="match status" value="1"/>
</dbReference>
<keyword evidence="12" id="KW-1185">Reference proteome</keyword>
<feature type="region of interest" description="Disordered" evidence="9">
    <location>
        <begin position="93"/>
        <end position="122"/>
    </location>
</feature>
<dbReference type="PROSITE" id="PS50088">
    <property type="entry name" value="ANK_REPEAT"/>
    <property type="match status" value="2"/>
</dbReference>
<dbReference type="SUPFAM" id="SSF48403">
    <property type="entry name" value="Ankyrin repeat"/>
    <property type="match status" value="1"/>
</dbReference>
<keyword evidence="5 7" id="KW-0040">ANK repeat</keyword>
<evidence type="ECO:0000259" key="10">
    <source>
        <dbReference type="PROSITE" id="PS50002"/>
    </source>
</evidence>
<reference evidence="12" key="1">
    <citation type="journal article" date="2010" name="Nature">
        <title>The Amphimedon queenslandica genome and the evolution of animal complexity.</title>
        <authorList>
            <person name="Srivastava M."/>
            <person name="Simakov O."/>
            <person name="Chapman J."/>
            <person name="Fahey B."/>
            <person name="Gauthier M.E."/>
            <person name="Mitros T."/>
            <person name="Richards G.S."/>
            <person name="Conaco C."/>
            <person name="Dacre M."/>
            <person name="Hellsten U."/>
            <person name="Larroux C."/>
            <person name="Putnam N.H."/>
            <person name="Stanke M."/>
            <person name="Adamska M."/>
            <person name="Darling A."/>
            <person name="Degnan S.M."/>
            <person name="Oakley T.H."/>
            <person name="Plachetzki D.C."/>
            <person name="Zhai Y."/>
            <person name="Adamski M."/>
            <person name="Calcino A."/>
            <person name="Cummins S.F."/>
            <person name="Goodstein D.M."/>
            <person name="Harris C."/>
            <person name="Jackson D.J."/>
            <person name="Leys S.P."/>
            <person name="Shu S."/>
            <person name="Woodcroft B.J."/>
            <person name="Vervoort M."/>
            <person name="Kosik K.S."/>
            <person name="Manning G."/>
            <person name="Degnan B.M."/>
            <person name="Rokhsar D.S."/>
        </authorList>
    </citation>
    <scope>NUCLEOTIDE SEQUENCE [LARGE SCALE GENOMIC DNA]</scope>
</reference>
<evidence type="ECO:0000256" key="4">
    <source>
        <dbReference type="ARBA" id="ARBA00022737"/>
    </source>
</evidence>
<dbReference type="KEGG" id="aqu:105314655"/>
<dbReference type="PANTHER" id="PTHR24131">
    <property type="entry name" value="APOPTOSIS-STIMULATING OF P53 PROTEIN"/>
    <property type="match status" value="1"/>
</dbReference>
<evidence type="ECO:0000256" key="8">
    <source>
        <dbReference type="PROSITE-ProRule" id="PRU00192"/>
    </source>
</evidence>
<evidence type="ECO:0000256" key="3">
    <source>
        <dbReference type="ARBA" id="ARBA00022703"/>
    </source>
</evidence>
<evidence type="ECO:0000256" key="6">
    <source>
        <dbReference type="ARBA" id="ARBA00023242"/>
    </source>
</evidence>
<dbReference type="InParanoid" id="A0A1X7TLY7"/>
<dbReference type="InterPro" id="IPR002110">
    <property type="entry name" value="Ankyrin_rpt"/>
</dbReference>
<proteinExistence type="predicted"/>
<dbReference type="GO" id="GO:0006915">
    <property type="term" value="P:apoptotic process"/>
    <property type="evidence" value="ECO:0007669"/>
    <property type="project" value="UniProtKB-KW"/>
</dbReference>
<dbReference type="AlphaFoldDB" id="A0A1X7TLY7"/>
<evidence type="ECO:0000256" key="5">
    <source>
        <dbReference type="ARBA" id="ARBA00023043"/>
    </source>
</evidence>
<feature type="region of interest" description="Disordered" evidence="9">
    <location>
        <begin position="339"/>
        <end position="371"/>
    </location>
</feature>
<keyword evidence="6" id="KW-0539">Nucleus</keyword>
<dbReference type="PROSITE" id="PS50002">
    <property type="entry name" value="SH3"/>
    <property type="match status" value="1"/>
</dbReference>
<dbReference type="STRING" id="400682.A0A1X7TLY7"/>
<dbReference type="eggNOG" id="KOG0515">
    <property type="taxonomic scope" value="Eukaryota"/>
</dbReference>
<dbReference type="GO" id="GO:0002039">
    <property type="term" value="F:p53 binding"/>
    <property type="evidence" value="ECO:0007669"/>
    <property type="project" value="InterPro"/>
</dbReference>
<dbReference type="InterPro" id="IPR047163">
    <property type="entry name" value="ASPP1/2"/>
</dbReference>